<evidence type="ECO:0000256" key="1">
    <source>
        <dbReference type="ARBA" id="ARBA00007613"/>
    </source>
</evidence>
<dbReference type="GO" id="GO:0015562">
    <property type="term" value="F:efflux transmembrane transporter activity"/>
    <property type="evidence" value="ECO:0007669"/>
    <property type="project" value="InterPro"/>
</dbReference>
<protein>
    <submittedName>
        <fullName evidence="2">Cobalt-zinc-cadmium resistance protein CzcC</fullName>
    </submittedName>
</protein>
<dbReference type="Pfam" id="PF02321">
    <property type="entry name" value="OEP"/>
    <property type="match status" value="2"/>
</dbReference>
<evidence type="ECO:0000313" key="2">
    <source>
        <dbReference type="EMBL" id="VCU69114.1"/>
    </source>
</evidence>
<dbReference type="InterPro" id="IPR003423">
    <property type="entry name" value="OMP_efflux"/>
</dbReference>
<dbReference type="AlphaFoldDB" id="A0A3P4AYH8"/>
<gene>
    <name evidence="2" type="primary">czcC_1</name>
    <name evidence="2" type="ORF">PIGHUM_01174</name>
</gene>
<sequence length="417" mass="44487">MVAVVACGQAAAQSLPAPGLPAPPPMHEAPAAPPAAGGGLLTLDAALARTAERSPLLAAARKEVEALQGGIVQAGVRPNPELAISVEDTRRDTRTTAAQVGIPIELGGKRQARIVAAERARTVAEADLVSQQAALRAATVAAFFDVLVAQEALALARGAREVAVRAVDIAAKRVAAGKVPPLEEDRARVEQANAELDIEAARSRLMQARQGLGALWDERDPGFGTAAGDLETLPQRPPADELLRQLEQAPDLAGSRLEIERREAVKDLERSKQYPDVRLTAGTQRNNELGRNQALIGIAIPLPLFDRNQGNVYEATVRADQARDMHRALAARLARDLEQASSRLALARGSAETLRHTVMPAANRAYDAATRGFEAGKFGFLDVLDAQRTLFQARLRHLAVVADTYQAAVEIDRILGR</sequence>
<dbReference type="EMBL" id="UWPJ01000010">
    <property type="protein sequence ID" value="VCU69114.1"/>
    <property type="molecule type" value="Genomic_DNA"/>
</dbReference>
<name>A0A3P4AYH8_9BURK</name>
<comment type="similarity">
    <text evidence="1">Belongs to the outer membrane factor (OMF) (TC 1.B.17) family.</text>
</comment>
<dbReference type="Proteomes" id="UP000277294">
    <property type="component" value="Unassembled WGS sequence"/>
</dbReference>
<dbReference type="Gene3D" id="1.20.1600.10">
    <property type="entry name" value="Outer membrane efflux proteins (OEP)"/>
    <property type="match status" value="1"/>
</dbReference>
<proteinExistence type="inferred from homology"/>
<reference evidence="2 3" key="1">
    <citation type="submission" date="2018-10" db="EMBL/GenBank/DDBJ databases">
        <authorList>
            <person name="Criscuolo A."/>
        </authorList>
    </citation>
    <scope>NUCLEOTIDE SEQUENCE [LARGE SCALE GENOMIC DNA]</scope>
    <source>
        <strain evidence="2">DnA1</strain>
    </source>
</reference>
<dbReference type="InterPro" id="IPR010131">
    <property type="entry name" value="MdtP/NodT-like"/>
</dbReference>
<keyword evidence="3" id="KW-1185">Reference proteome</keyword>
<dbReference type="PANTHER" id="PTHR30203">
    <property type="entry name" value="OUTER MEMBRANE CATION EFFLUX PROTEIN"/>
    <property type="match status" value="1"/>
</dbReference>
<accession>A0A3P4AYH8</accession>
<dbReference type="SUPFAM" id="SSF56954">
    <property type="entry name" value="Outer membrane efflux proteins (OEP)"/>
    <property type="match status" value="1"/>
</dbReference>
<organism evidence="2 3">
    <name type="scientific">Pigmentiphaga humi</name>
    <dbReference type="NCBI Taxonomy" id="2478468"/>
    <lineage>
        <taxon>Bacteria</taxon>
        <taxon>Pseudomonadati</taxon>
        <taxon>Pseudomonadota</taxon>
        <taxon>Betaproteobacteria</taxon>
        <taxon>Burkholderiales</taxon>
        <taxon>Alcaligenaceae</taxon>
        <taxon>Pigmentiphaga</taxon>
    </lineage>
</organism>
<dbReference type="PANTHER" id="PTHR30203:SF24">
    <property type="entry name" value="BLR4935 PROTEIN"/>
    <property type="match status" value="1"/>
</dbReference>
<evidence type="ECO:0000313" key="3">
    <source>
        <dbReference type="Proteomes" id="UP000277294"/>
    </source>
</evidence>